<keyword evidence="4" id="KW-0547">Nucleotide-binding</keyword>
<keyword evidence="3" id="KW-0813">Transport</keyword>
<proteinExistence type="inferred from homology"/>
<evidence type="ECO:0000313" key="14">
    <source>
        <dbReference type="Proteomes" id="UP000246104"/>
    </source>
</evidence>
<evidence type="ECO:0000256" key="9">
    <source>
        <dbReference type="ARBA" id="ARBA00023196"/>
    </source>
</evidence>
<dbReference type="InterPro" id="IPR055190">
    <property type="entry name" value="ATP-synt_VA_C"/>
</dbReference>
<organism evidence="13 14">
    <name type="scientific">Candidatus Cerribacteria bacterium 'Amazon FNV 2010 28 9'</name>
    <dbReference type="NCBI Taxonomy" id="2081795"/>
    <lineage>
        <taxon>Bacteria</taxon>
        <taxon>Candidatus Cerribacteria</taxon>
    </lineage>
</organism>
<keyword evidence="9" id="KW-0139">CF(1)</keyword>
<evidence type="ECO:0000256" key="8">
    <source>
        <dbReference type="ARBA" id="ARBA00023136"/>
    </source>
</evidence>
<feature type="domain" description="ATP synthase A/B type C-terminal" evidence="12">
    <location>
        <begin position="353"/>
        <end position="412"/>
    </location>
</feature>
<dbReference type="InterPro" id="IPR036121">
    <property type="entry name" value="ATPase_F1/V1/A1_a/bsu_N_sf"/>
</dbReference>
<accession>A0A317JTQ9</accession>
<comment type="similarity">
    <text evidence="2">Belongs to the ATPase alpha/beta chains family.</text>
</comment>
<evidence type="ECO:0000313" key="13">
    <source>
        <dbReference type="EMBL" id="PWU23327.1"/>
    </source>
</evidence>
<evidence type="ECO:0000256" key="10">
    <source>
        <dbReference type="ARBA" id="ARBA00023310"/>
    </source>
</evidence>
<dbReference type="Pfam" id="PF22919">
    <property type="entry name" value="ATP-synt_VA_C"/>
    <property type="match status" value="1"/>
</dbReference>
<dbReference type="GO" id="GO:0046933">
    <property type="term" value="F:proton-transporting ATP synthase activity, rotational mechanism"/>
    <property type="evidence" value="ECO:0007669"/>
    <property type="project" value="TreeGrafter"/>
</dbReference>
<keyword evidence="7" id="KW-0406">Ion transport</keyword>
<dbReference type="SUPFAM" id="SSF52540">
    <property type="entry name" value="P-loop containing nucleoside triphosphate hydrolases"/>
    <property type="match status" value="1"/>
</dbReference>
<dbReference type="Proteomes" id="UP000246104">
    <property type="component" value="Unassembled WGS sequence"/>
</dbReference>
<evidence type="ECO:0000256" key="7">
    <source>
        <dbReference type="ARBA" id="ARBA00023065"/>
    </source>
</evidence>
<evidence type="ECO:0000256" key="5">
    <source>
        <dbReference type="ARBA" id="ARBA00022840"/>
    </source>
</evidence>
<dbReference type="InterPro" id="IPR050053">
    <property type="entry name" value="ATPase_alpha/beta_chains"/>
</dbReference>
<dbReference type="InterPro" id="IPR027417">
    <property type="entry name" value="P-loop_NTPase"/>
</dbReference>
<protein>
    <submittedName>
        <fullName evidence="13">F0F1 ATP synthase subunit beta</fullName>
    </submittedName>
</protein>
<keyword evidence="10" id="KW-0066">ATP synthesis</keyword>
<evidence type="ECO:0000256" key="4">
    <source>
        <dbReference type="ARBA" id="ARBA00022741"/>
    </source>
</evidence>
<evidence type="ECO:0000256" key="6">
    <source>
        <dbReference type="ARBA" id="ARBA00022967"/>
    </source>
</evidence>
<dbReference type="SUPFAM" id="SSF47917">
    <property type="entry name" value="C-terminal domain of alpha and beta subunits of F1 ATP synthase"/>
    <property type="match status" value="1"/>
</dbReference>
<keyword evidence="6" id="KW-1278">Translocase</keyword>
<comment type="subcellular location">
    <subcellularLocation>
        <location evidence="1">Membrane</location>
    </subcellularLocation>
</comment>
<keyword evidence="8" id="KW-0472">Membrane</keyword>
<keyword evidence="5" id="KW-0067">ATP-binding</keyword>
<dbReference type="PANTHER" id="PTHR15184">
    <property type="entry name" value="ATP SYNTHASE"/>
    <property type="match status" value="1"/>
</dbReference>
<evidence type="ECO:0000259" key="12">
    <source>
        <dbReference type="Pfam" id="PF22919"/>
    </source>
</evidence>
<comment type="caution">
    <text evidence="13">The sequence shown here is derived from an EMBL/GenBank/DDBJ whole genome shotgun (WGS) entry which is preliminary data.</text>
</comment>
<sequence>MPIVYGTIQSIEGEVITIKTAGHHTATIHDMLRLEDDEDSRFEVFSIDSNGVMTCLVLRDSPQMKRGATVTHIGEHLHIPSGSEILGRAITLFGEPLDGKALHPKKHVPLFDRNKRDYEQVLVPHEIIETGIKVIDFFAPVLKGGKVGLFGGAGLGKTVLLTELINNIVIHHDGDGEAVSVFTAVGERSREAHELLLNLKEAGVMDTTVLLVAQMGERPALRFRTALAGAAIAEDFRKHNHDVLFFMDNVYRYSQAGYELSTLMNTIPSEDGYQPSLPSEIGGLHERLISTNEGSITSIEAIYMPSDDVNDLSVSSTFRYLDAIVVLSRDVYQQGRLPAVDLLASTSSALSTDRVGKEHYETYVKAKALLEEAVHIERLVQLVGTSELSKENVQVYTRSLLLKNYMTQSFAVVEKQTGKKSTPTTRTQTVKDVQKILAGELDSVDPDSLRMSGNL</sequence>
<dbReference type="PANTHER" id="PTHR15184:SF71">
    <property type="entry name" value="ATP SYNTHASE SUBUNIT BETA, MITOCHONDRIAL"/>
    <property type="match status" value="1"/>
</dbReference>
<evidence type="ECO:0000256" key="3">
    <source>
        <dbReference type="ARBA" id="ARBA00022448"/>
    </source>
</evidence>
<dbReference type="Pfam" id="PF00006">
    <property type="entry name" value="ATP-synt_ab"/>
    <property type="match status" value="1"/>
</dbReference>
<evidence type="ECO:0000256" key="1">
    <source>
        <dbReference type="ARBA" id="ARBA00004370"/>
    </source>
</evidence>
<dbReference type="EMBL" id="PSRQ01000038">
    <property type="protein sequence ID" value="PWU23327.1"/>
    <property type="molecule type" value="Genomic_DNA"/>
</dbReference>
<name>A0A317JTQ9_9BACT</name>
<reference evidence="13 14" key="1">
    <citation type="submission" date="2018-02" db="EMBL/GenBank/DDBJ databases">
        <title>Genomic Reconstructions from Amazon Rainforest and Pasture Soil Reveal Novel Insights into the Physiology of Candidate Phyla in Tropical Sites.</title>
        <authorList>
            <person name="Kroeger M.E."/>
            <person name="Delmont T."/>
            <person name="Eren A.M."/>
            <person name="Guo J."/>
            <person name="Meyer K.M."/>
            <person name="Khan K."/>
            <person name="Rodrigues J.L.M."/>
            <person name="Bohannan B.J.M."/>
            <person name="Tringe S."/>
            <person name="Borges C.D."/>
            <person name="Tiedje J."/>
            <person name="Tsai S.M."/>
            <person name="Nusslein K."/>
        </authorList>
    </citation>
    <scope>NUCLEOTIDE SEQUENCE [LARGE SCALE GENOMIC DNA]</scope>
    <source>
        <strain evidence="13">Amazon FNV 2010 28 9</strain>
    </source>
</reference>
<dbReference type="InterPro" id="IPR000194">
    <property type="entry name" value="ATPase_F1/V1/A1_a/bsu_nucl-bd"/>
</dbReference>
<dbReference type="Gene3D" id="3.40.50.12240">
    <property type="match status" value="1"/>
</dbReference>
<dbReference type="SUPFAM" id="SSF50615">
    <property type="entry name" value="N-terminal domain of alpha and beta subunits of F1 ATP synthase"/>
    <property type="match status" value="1"/>
</dbReference>
<dbReference type="AlphaFoldDB" id="A0A317JTQ9"/>
<gene>
    <name evidence="13" type="ORF">C5B42_03310</name>
</gene>
<dbReference type="GO" id="GO:0045259">
    <property type="term" value="C:proton-transporting ATP synthase complex"/>
    <property type="evidence" value="ECO:0007669"/>
    <property type="project" value="UniProtKB-KW"/>
</dbReference>
<feature type="domain" description="ATPase F1/V1/A1 complex alpha/beta subunit nucleotide-binding" evidence="11">
    <location>
        <begin position="131"/>
        <end position="347"/>
    </location>
</feature>
<dbReference type="GO" id="GO:0005524">
    <property type="term" value="F:ATP binding"/>
    <property type="evidence" value="ECO:0007669"/>
    <property type="project" value="UniProtKB-KW"/>
</dbReference>
<evidence type="ECO:0000256" key="2">
    <source>
        <dbReference type="ARBA" id="ARBA00008936"/>
    </source>
</evidence>
<evidence type="ECO:0000259" key="11">
    <source>
        <dbReference type="Pfam" id="PF00006"/>
    </source>
</evidence>